<evidence type="ECO:0000313" key="2">
    <source>
        <dbReference type="EMBL" id="MPC95028.1"/>
    </source>
</evidence>
<dbReference type="EMBL" id="VSRR010100751">
    <property type="protein sequence ID" value="MPC95028.1"/>
    <property type="molecule type" value="Genomic_DNA"/>
</dbReference>
<sequence length="86" mass="9647">MRRVERRRLHQVIRPVERGRDASLHLSREVLEGMKETDCCVLRGQGKAQRPPSQEFGNSADFPRSPHLAGNRSASPLSGPRYPADA</sequence>
<accession>A0A5B7JPK4</accession>
<evidence type="ECO:0000256" key="1">
    <source>
        <dbReference type="SAM" id="MobiDB-lite"/>
    </source>
</evidence>
<evidence type="ECO:0000313" key="3">
    <source>
        <dbReference type="Proteomes" id="UP000324222"/>
    </source>
</evidence>
<reference evidence="2 3" key="1">
    <citation type="submission" date="2019-05" db="EMBL/GenBank/DDBJ databases">
        <title>Another draft genome of Portunus trituberculatus and its Hox gene families provides insights of decapod evolution.</title>
        <authorList>
            <person name="Jeong J.-H."/>
            <person name="Song I."/>
            <person name="Kim S."/>
            <person name="Choi T."/>
            <person name="Kim D."/>
            <person name="Ryu S."/>
            <person name="Kim W."/>
        </authorList>
    </citation>
    <scope>NUCLEOTIDE SEQUENCE [LARGE SCALE GENOMIC DNA]</scope>
    <source>
        <tissue evidence="2">Muscle</tissue>
    </source>
</reference>
<comment type="caution">
    <text evidence="2">The sequence shown here is derived from an EMBL/GenBank/DDBJ whole genome shotgun (WGS) entry which is preliminary data.</text>
</comment>
<name>A0A5B7JPK4_PORTR</name>
<organism evidence="2 3">
    <name type="scientific">Portunus trituberculatus</name>
    <name type="common">Swimming crab</name>
    <name type="synonym">Neptunus trituberculatus</name>
    <dbReference type="NCBI Taxonomy" id="210409"/>
    <lineage>
        <taxon>Eukaryota</taxon>
        <taxon>Metazoa</taxon>
        <taxon>Ecdysozoa</taxon>
        <taxon>Arthropoda</taxon>
        <taxon>Crustacea</taxon>
        <taxon>Multicrustacea</taxon>
        <taxon>Malacostraca</taxon>
        <taxon>Eumalacostraca</taxon>
        <taxon>Eucarida</taxon>
        <taxon>Decapoda</taxon>
        <taxon>Pleocyemata</taxon>
        <taxon>Brachyura</taxon>
        <taxon>Eubrachyura</taxon>
        <taxon>Portunoidea</taxon>
        <taxon>Portunidae</taxon>
        <taxon>Portuninae</taxon>
        <taxon>Portunus</taxon>
    </lineage>
</organism>
<keyword evidence="3" id="KW-1185">Reference proteome</keyword>
<dbReference type="AlphaFoldDB" id="A0A5B7JPK4"/>
<feature type="region of interest" description="Disordered" evidence="1">
    <location>
        <begin position="43"/>
        <end position="86"/>
    </location>
</feature>
<gene>
    <name evidence="2" type="ORF">E2C01_090221</name>
</gene>
<proteinExistence type="predicted"/>
<dbReference type="Proteomes" id="UP000324222">
    <property type="component" value="Unassembled WGS sequence"/>
</dbReference>
<protein>
    <submittedName>
        <fullName evidence="2">Uncharacterized protein</fullName>
    </submittedName>
</protein>